<reference evidence="2 3" key="1">
    <citation type="submission" date="2024-08" db="EMBL/GenBank/DDBJ databases">
        <title>Tateyamaria sp. nov., isolated from marine algae.</title>
        <authorList>
            <person name="Choi B.J."/>
            <person name="Kim J.M."/>
            <person name="Lee J.K."/>
            <person name="Choi D.G."/>
            <person name="Bayburt H."/>
            <person name="Baek J.H."/>
            <person name="Han D.M."/>
            <person name="Jeon C.O."/>
        </authorList>
    </citation>
    <scope>NUCLEOTIDE SEQUENCE [LARGE SCALE GENOMIC DNA]</scope>
    <source>
        <strain evidence="2 3">KMU-156</strain>
    </source>
</reference>
<name>A0ABW8UVS8_9RHOB</name>
<evidence type="ECO:0000313" key="2">
    <source>
        <dbReference type="EMBL" id="MFL4469278.1"/>
    </source>
</evidence>
<evidence type="ECO:0000256" key="1">
    <source>
        <dbReference type="SAM" id="SignalP"/>
    </source>
</evidence>
<protein>
    <recommendedName>
        <fullName evidence="4">Regulatory protein SoxS</fullName>
    </recommendedName>
</protein>
<proteinExistence type="predicted"/>
<evidence type="ECO:0000313" key="3">
    <source>
        <dbReference type="Proteomes" id="UP001627408"/>
    </source>
</evidence>
<dbReference type="InterPro" id="IPR036249">
    <property type="entry name" value="Thioredoxin-like_sf"/>
</dbReference>
<organism evidence="2 3">
    <name type="scientific">Tateyamaria armeniaca</name>
    <dbReference type="NCBI Taxonomy" id="2518930"/>
    <lineage>
        <taxon>Bacteria</taxon>
        <taxon>Pseudomonadati</taxon>
        <taxon>Pseudomonadota</taxon>
        <taxon>Alphaproteobacteria</taxon>
        <taxon>Rhodobacterales</taxon>
        <taxon>Roseobacteraceae</taxon>
        <taxon>Tateyamaria</taxon>
    </lineage>
</organism>
<comment type="caution">
    <text evidence="2">The sequence shown here is derived from an EMBL/GenBank/DDBJ whole genome shotgun (WGS) entry which is preliminary data.</text>
</comment>
<accession>A0ABW8UVS8</accession>
<gene>
    <name evidence="2" type="ORF">ACERZ8_05115</name>
</gene>
<feature type="signal peptide" evidence="1">
    <location>
        <begin position="1"/>
        <end position="21"/>
    </location>
</feature>
<dbReference type="Proteomes" id="UP001627408">
    <property type="component" value="Unassembled WGS sequence"/>
</dbReference>
<dbReference type="SUPFAM" id="SSF52833">
    <property type="entry name" value="Thioredoxin-like"/>
    <property type="match status" value="1"/>
</dbReference>
<feature type="chain" id="PRO_5047071303" description="Regulatory protein SoxS" evidence="1">
    <location>
        <begin position="22"/>
        <end position="122"/>
    </location>
</feature>
<dbReference type="EMBL" id="JBHDIY010000002">
    <property type="protein sequence ID" value="MFL4469278.1"/>
    <property type="molecule type" value="Genomic_DNA"/>
</dbReference>
<keyword evidence="3" id="KW-1185">Reference proteome</keyword>
<evidence type="ECO:0008006" key="4">
    <source>
        <dbReference type="Google" id="ProtNLM"/>
    </source>
</evidence>
<sequence length="122" mass="13792">MKALKTWLITALLALPLPAAAQTYLLMAEEVGCIWCARWNEDIGHIYPKTEEGQAAPLQRYDLHSETPDVTLKQRVHFTPTFILVQDGVEVGRIEGYPGEDFFWGLLTMMFERADIPLDKAG</sequence>
<dbReference type="RefSeq" id="WP_407591053.1">
    <property type="nucleotide sequence ID" value="NZ_JBHDIY010000002.1"/>
</dbReference>
<keyword evidence="1" id="KW-0732">Signal</keyword>
<dbReference type="Gene3D" id="3.40.30.10">
    <property type="entry name" value="Glutaredoxin"/>
    <property type="match status" value="1"/>
</dbReference>